<evidence type="ECO:0000313" key="1">
    <source>
        <dbReference type="EMBL" id="GBP16023.1"/>
    </source>
</evidence>
<dbReference type="Proteomes" id="UP000299102">
    <property type="component" value="Unassembled WGS sequence"/>
</dbReference>
<keyword evidence="2" id="KW-1185">Reference proteome</keyword>
<organism evidence="1 2">
    <name type="scientific">Eumeta variegata</name>
    <name type="common">Bagworm moth</name>
    <name type="synonym">Eumeta japonica</name>
    <dbReference type="NCBI Taxonomy" id="151549"/>
    <lineage>
        <taxon>Eukaryota</taxon>
        <taxon>Metazoa</taxon>
        <taxon>Ecdysozoa</taxon>
        <taxon>Arthropoda</taxon>
        <taxon>Hexapoda</taxon>
        <taxon>Insecta</taxon>
        <taxon>Pterygota</taxon>
        <taxon>Neoptera</taxon>
        <taxon>Endopterygota</taxon>
        <taxon>Lepidoptera</taxon>
        <taxon>Glossata</taxon>
        <taxon>Ditrysia</taxon>
        <taxon>Tineoidea</taxon>
        <taxon>Psychidae</taxon>
        <taxon>Oiketicinae</taxon>
        <taxon>Eumeta</taxon>
    </lineage>
</organism>
<proteinExistence type="predicted"/>
<dbReference type="EMBL" id="BGZK01000076">
    <property type="protein sequence ID" value="GBP16023.1"/>
    <property type="molecule type" value="Genomic_DNA"/>
</dbReference>
<evidence type="ECO:0000313" key="2">
    <source>
        <dbReference type="Proteomes" id="UP000299102"/>
    </source>
</evidence>
<dbReference type="AlphaFoldDB" id="A0A4C1TPX1"/>
<accession>A0A4C1TPX1</accession>
<sequence length="156" mass="17216">MKSRHFRYTCSSTSKNRIKKTYFQENLLYPTVFRYVIVPARLALGRLKRNDTRSAAVGPGTACGEVAAYVLRCGAFKDHLYPNICGSIVYYITRLHTAHCVSSDLGAVPAAVLTLHPTSSCIKGEHGNTQLHLRHSSAACRISLSSSKIGEEFQLI</sequence>
<protein>
    <submittedName>
        <fullName evidence="1">Uncharacterized protein</fullName>
    </submittedName>
</protein>
<reference evidence="1 2" key="1">
    <citation type="journal article" date="2019" name="Commun. Biol.">
        <title>The bagworm genome reveals a unique fibroin gene that provides high tensile strength.</title>
        <authorList>
            <person name="Kono N."/>
            <person name="Nakamura H."/>
            <person name="Ohtoshi R."/>
            <person name="Tomita M."/>
            <person name="Numata K."/>
            <person name="Arakawa K."/>
        </authorList>
    </citation>
    <scope>NUCLEOTIDE SEQUENCE [LARGE SCALE GENOMIC DNA]</scope>
</reference>
<gene>
    <name evidence="1" type="ORF">EVAR_94367_1</name>
</gene>
<name>A0A4C1TPX1_EUMVA</name>
<comment type="caution">
    <text evidence="1">The sequence shown here is derived from an EMBL/GenBank/DDBJ whole genome shotgun (WGS) entry which is preliminary data.</text>
</comment>